<evidence type="ECO:0000313" key="1">
    <source>
        <dbReference type="EMBL" id="CAK1553846.1"/>
    </source>
</evidence>
<keyword evidence="2" id="KW-1185">Reference proteome</keyword>
<dbReference type="EMBL" id="CAVLEF010000248">
    <property type="protein sequence ID" value="CAK1553846.1"/>
    <property type="molecule type" value="Genomic_DNA"/>
</dbReference>
<evidence type="ECO:0000313" key="2">
    <source>
        <dbReference type="Proteomes" id="UP001497472"/>
    </source>
</evidence>
<protein>
    <submittedName>
        <fullName evidence="1">Uncharacterized protein</fullName>
    </submittedName>
</protein>
<dbReference type="AlphaFoldDB" id="A0AAV1JYE3"/>
<sequence>MRGADLLAEKPPKTIKKETDYDLCPISTIKRLIRTETVQRWEEDYQNGETASTTTPFTPNSCSRGIMKRVGLDGETAQVLMGHGGLAAYLHRFKRKDSPVCACGDEV</sequence>
<dbReference type="Proteomes" id="UP001497472">
    <property type="component" value="Unassembled WGS sequence"/>
</dbReference>
<reference evidence="1 2" key="1">
    <citation type="submission" date="2023-11" db="EMBL/GenBank/DDBJ databases">
        <authorList>
            <person name="Okamura Y."/>
        </authorList>
    </citation>
    <scope>NUCLEOTIDE SEQUENCE [LARGE SCALE GENOMIC DNA]</scope>
</reference>
<accession>A0AAV1JYE3</accession>
<name>A0AAV1JYE3_9NEOP</name>
<gene>
    <name evidence="1" type="ORF">LNINA_LOCUS12813</name>
</gene>
<comment type="caution">
    <text evidence="1">The sequence shown here is derived from an EMBL/GenBank/DDBJ whole genome shotgun (WGS) entry which is preliminary data.</text>
</comment>
<proteinExistence type="predicted"/>
<organism evidence="1 2">
    <name type="scientific">Leptosia nina</name>
    <dbReference type="NCBI Taxonomy" id="320188"/>
    <lineage>
        <taxon>Eukaryota</taxon>
        <taxon>Metazoa</taxon>
        <taxon>Ecdysozoa</taxon>
        <taxon>Arthropoda</taxon>
        <taxon>Hexapoda</taxon>
        <taxon>Insecta</taxon>
        <taxon>Pterygota</taxon>
        <taxon>Neoptera</taxon>
        <taxon>Endopterygota</taxon>
        <taxon>Lepidoptera</taxon>
        <taxon>Glossata</taxon>
        <taxon>Ditrysia</taxon>
        <taxon>Papilionoidea</taxon>
        <taxon>Pieridae</taxon>
        <taxon>Pierinae</taxon>
        <taxon>Leptosia</taxon>
    </lineage>
</organism>